<dbReference type="OrthoDB" id="9767994at2"/>
<reference evidence="3 4" key="1">
    <citation type="submission" date="2016-11" db="EMBL/GenBank/DDBJ databases">
        <authorList>
            <person name="Jaros S."/>
            <person name="Januszkiewicz K."/>
            <person name="Wedrychowicz H."/>
        </authorList>
    </citation>
    <scope>NUCLEOTIDE SEQUENCE [LARGE SCALE GENOMIC DNA]</scope>
    <source>
        <strain evidence="3 4">DSM 100565</strain>
    </source>
</reference>
<evidence type="ECO:0000256" key="1">
    <source>
        <dbReference type="SAM" id="MobiDB-lite"/>
    </source>
</evidence>
<evidence type="ECO:0000313" key="4">
    <source>
        <dbReference type="Proteomes" id="UP000184292"/>
    </source>
</evidence>
<dbReference type="InterPro" id="IPR000674">
    <property type="entry name" value="Ald_Oxase/Xan_DH_a/b"/>
</dbReference>
<dbReference type="AlphaFoldDB" id="A0A1M6G8D6"/>
<dbReference type="SUPFAM" id="SSF56003">
    <property type="entry name" value="Molybdenum cofactor-binding domain"/>
    <property type="match status" value="2"/>
</dbReference>
<organism evidence="3 4">
    <name type="scientific">Wenxinia saemankumensis</name>
    <dbReference type="NCBI Taxonomy" id="1447782"/>
    <lineage>
        <taxon>Bacteria</taxon>
        <taxon>Pseudomonadati</taxon>
        <taxon>Pseudomonadota</taxon>
        <taxon>Alphaproteobacteria</taxon>
        <taxon>Rhodobacterales</taxon>
        <taxon>Roseobacteraceae</taxon>
        <taxon>Wenxinia</taxon>
    </lineage>
</organism>
<keyword evidence="4" id="KW-1185">Reference proteome</keyword>
<dbReference type="PROSITE" id="PS51318">
    <property type="entry name" value="TAT"/>
    <property type="match status" value="1"/>
</dbReference>
<protein>
    <submittedName>
        <fullName evidence="3">Isoquinoline 1-oxidoreductase, beta subunit</fullName>
    </submittedName>
</protein>
<evidence type="ECO:0000313" key="3">
    <source>
        <dbReference type="EMBL" id="SHJ06191.1"/>
    </source>
</evidence>
<dbReference type="InterPro" id="IPR046867">
    <property type="entry name" value="AldOxase/xan_DH_MoCoBD2"/>
</dbReference>
<dbReference type="SMART" id="SM01008">
    <property type="entry name" value="Ald_Xan_dh_C"/>
    <property type="match status" value="1"/>
</dbReference>
<dbReference type="Pfam" id="PF20256">
    <property type="entry name" value="MoCoBD_2"/>
    <property type="match status" value="1"/>
</dbReference>
<dbReference type="SUPFAM" id="SSF54665">
    <property type="entry name" value="CO dehydrogenase molybdoprotein N-domain-like"/>
    <property type="match status" value="1"/>
</dbReference>
<dbReference type="PIRSF" id="PIRSF036389">
    <property type="entry name" value="IOR_B"/>
    <property type="match status" value="1"/>
</dbReference>
<feature type="compositionally biased region" description="Basic and acidic residues" evidence="1">
    <location>
        <begin position="336"/>
        <end position="346"/>
    </location>
</feature>
<sequence length="745" mass="78489">MGRLRTISRRTFLVGLTAVSGGVAFGVMAARSDYDNPLTAGLGAGEAAITPYVRIDAEGVTLITPRTDLGQGGYHVQAALLAEELMVDPASVRIDPGQPAPAYYNTGFADEAVPFRPTDYGWAAEASREAMAGMLKIIAMQLTGGSTTVKDAYEKLRIAGATARETLIDAASQVSGVERESLRAEDGAIVLPDGTRLTYAGLAPVAATLTPPRSVALKPPTEFRLLGKAQQRLDIVPKSTGRQVFSTDVTLPDMLFAAVALAPNRGEVTGIDAAAAEAMPGVLSVHPVTGGAGVLASTTWHAMEAARAIRLETGPSPYPPEQEAHWAVLAEAIRDDNRNQRKRDDGDAGAALPASSRPVSEFRAPYLAHQPLEPLSATVRIAGGRADLWCASQVPGAAVDVVADVAGLPAEAVTIHVQYAGGSFGQHLEILHIRAAAELAAQAGGRPVKLTFSRETDFQQDFVRQIALARGTGAVADGHVTAIDLDIAAPSVMGSQATRTGGAQPPGADLMLTIGAWDAPYELRDFRVSGYIAQGLAPVSSWRSVGASTNVWFIEALMAELIHEAGADPVEERLRLIRDPFSRGVIEAAAEAANWGSTPEGRGRGIAFGHSFGVPVAEIVEVSRSDRGIRIEEVWCATEAGRVLDPINYENQAQGGVIWGLAHAMNCETTYAGGVAQQVNYDAYPGLRLYNAPRVNIIPRETSPGIHGIGEPTVPPAAPALAAAIFDLTGERLREMPFSRHVSFA</sequence>
<dbReference type="InterPro" id="IPR006311">
    <property type="entry name" value="TAT_signal"/>
</dbReference>
<evidence type="ECO:0000259" key="2">
    <source>
        <dbReference type="SMART" id="SM01008"/>
    </source>
</evidence>
<dbReference type="STRING" id="1447782.SAMN05444417_2742"/>
<dbReference type="InterPro" id="IPR036856">
    <property type="entry name" value="Ald_Oxase/Xan_DH_a/b_sf"/>
</dbReference>
<dbReference type="Proteomes" id="UP000184292">
    <property type="component" value="Unassembled WGS sequence"/>
</dbReference>
<dbReference type="PANTHER" id="PTHR47495:SF1">
    <property type="entry name" value="BLL3820 PROTEIN"/>
    <property type="match status" value="1"/>
</dbReference>
<dbReference type="Gene3D" id="3.30.365.10">
    <property type="entry name" value="Aldehyde oxidase/xanthine dehydrogenase, molybdopterin binding domain"/>
    <property type="match status" value="4"/>
</dbReference>
<dbReference type="InterPro" id="IPR037165">
    <property type="entry name" value="AldOxase/xan_DH_Mopterin-bd_sf"/>
</dbReference>
<gene>
    <name evidence="3" type="ORF">SAMN05444417_2742</name>
</gene>
<feature type="domain" description="Aldehyde oxidase/xanthine dehydrogenase a/b hammerhead" evidence="2">
    <location>
        <begin position="240"/>
        <end position="317"/>
    </location>
</feature>
<dbReference type="Pfam" id="PF02738">
    <property type="entry name" value="MoCoBD_1"/>
    <property type="match status" value="1"/>
</dbReference>
<dbReference type="RefSeq" id="WP_073331655.1">
    <property type="nucleotide sequence ID" value="NZ_FQYO01000004.1"/>
</dbReference>
<dbReference type="EMBL" id="FQYO01000004">
    <property type="protein sequence ID" value="SHJ06191.1"/>
    <property type="molecule type" value="Genomic_DNA"/>
</dbReference>
<dbReference type="InterPro" id="IPR012368">
    <property type="entry name" value="OxRdtase_Mopterin-bd_su_IorB"/>
</dbReference>
<proteinExistence type="predicted"/>
<dbReference type="Gene3D" id="3.90.1170.50">
    <property type="entry name" value="Aldehyde oxidase/xanthine dehydrogenase, a/b hammerhead"/>
    <property type="match status" value="1"/>
</dbReference>
<dbReference type="GO" id="GO:0016491">
    <property type="term" value="F:oxidoreductase activity"/>
    <property type="evidence" value="ECO:0007669"/>
    <property type="project" value="InterPro"/>
</dbReference>
<feature type="region of interest" description="Disordered" evidence="1">
    <location>
        <begin position="336"/>
        <end position="356"/>
    </location>
</feature>
<accession>A0A1M6G8D6</accession>
<dbReference type="PANTHER" id="PTHR47495">
    <property type="entry name" value="ALDEHYDE DEHYDROGENASE"/>
    <property type="match status" value="1"/>
</dbReference>
<name>A0A1M6G8D6_9RHOB</name>
<dbReference type="InterPro" id="IPR052516">
    <property type="entry name" value="N-heterocyclic_Hydroxylase"/>
</dbReference>
<dbReference type="InterPro" id="IPR008274">
    <property type="entry name" value="AldOxase/xan_DH_MoCoBD1"/>
</dbReference>